<dbReference type="Proteomes" id="UP000094197">
    <property type="component" value="Chromosome 1"/>
</dbReference>
<reference evidence="1 2" key="1">
    <citation type="submission" date="2016-04" db="EMBL/GenBank/DDBJ databases">
        <title>Complete genome seqeunce of Leptospira alstonii serovar Room22.</title>
        <authorList>
            <person name="Nally J.E."/>
            <person name="Bayles D.O."/>
            <person name="Hurley D."/>
            <person name="Fanning S."/>
            <person name="McMahon B.J."/>
            <person name="Arent Z."/>
        </authorList>
    </citation>
    <scope>NUCLEOTIDE SEQUENCE [LARGE SCALE GENOMIC DNA]</scope>
    <source>
        <strain evidence="1 2">GWTS #1</strain>
    </source>
</reference>
<keyword evidence="2" id="KW-1185">Reference proteome</keyword>
<sequence length="61" mass="7104">MRNKKIPKMENQDIKVLRKSRNAVRCKKKPKVCRSFSGKKYACKCGVTFHSPLGLIDFHPR</sequence>
<evidence type="ECO:0000313" key="1">
    <source>
        <dbReference type="EMBL" id="AOP35539.1"/>
    </source>
</evidence>
<name>A0A1D7V143_9LEPT</name>
<gene>
    <name evidence="1" type="ORF">A0128_17850</name>
</gene>
<dbReference type="EMBL" id="CP015217">
    <property type="protein sequence ID" value="AOP35539.1"/>
    <property type="molecule type" value="Genomic_DNA"/>
</dbReference>
<protein>
    <submittedName>
        <fullName evidence="1">Uncharacterized protein</fullName>
    </submittedName>
</protein>
<organism evidence="1 2">
    <name type="scientific">Leptospira tipperaryensis</name>
    <dbReference type="NCBI Taxonomy" id="2564040"/>
    <lineage>
        <taxon>Bacteria</taxon>
        <taxon>Pseudomonadati</taxon>
        <taxon>Spirochaetota</taxon>
        <taxon>Spirochaetia</taxon>
        <taxon>Leptospirales</taxon>
        <taxon>Leptospiraceae</taxon>
        <taxon>Leptospira</taxon>
    </lineage>
</organism>
<proteinExistence type="predicted"/>
<dbReference type="KEGG" id="laj:A0128_17850"/>
<evidence type="ECO:0000313" key="2">
    <source>
        <dbReference type="Proteomes" id="UP000094197"/>
    </source>
</evidence>
<dbReference type="AlphaFoldDB" id="A0A1D7V143"/>
<accession>A0A1D7V143</accession>